<dbReference type="AlphaFoldDB" id="A0A9D1N009"/>
<dbReference type="SUPFAM" id="SSF55909">
    <property type="entry name" value="Pentein"/>
    <property type="match status" value="1"/>
</dbReference>
<dbReference type="Gene3D" id="3.75.10.10">
    <property type="entry name" value="L-arginine/glycine Amidinotransferase, Chain A"/>
    <property type="match status" value="1"/>
</dbReference>
<accession>A0A9D1N009</accession>
<reference evidence="1" key="2">
    <citation type="journal article" date="2021" name="PeerJ">
        <title>Extensive microbial diversity within the chicken gut microbiome revealed by metagenomics and culture.</title>
        <authorList>
            <person name="Gilroy R."/>
            <person name="Ravi A."/>
            <person name="Getino M."/>
            <person name="Pursley I."/>
            <person name="Horton D.L."/>
            <person name="Alikhan N.F."/>
            <person name="Baker D."/>
            <person name="Gharbi K."/>
            <person name="Hall N."/>
            <person name="Watson M."/>
            <person name="Adriaenssens E.M."/>
            <person name="Foster-Nyarko E."/>
            <person name="Jarju S."/>
            <person name="Secka A."/>
            <person name="Antonio M."/>
            <person name="Oren A."/>
            <person name="Chaudhuri R.R."/>
            <person name="La Ragione R."/>
            <person name="Hildebrand F."/>
            <person name="Pallen M.J."/>
        </authorList>
    </citation>
    <scope>NUCLEOTIDE SEQUENCE</scope>
    <source>
        <strain evidence="1">CHK154-7741</strain>
    </source>
</reference>
<proteinExistence type="predicted"/>
<organism evidence="1 2">
    <name type="scientific">Candidatus Limenecus avicola</name>
    <dbReference type="NCBI Taxonomy" id="2840847"/>
    <lineage>
        <taxon>Bacteria</taxon>
        <taxon>Bacillati</taxon>
        <taxon>Bacillota</taxon>
        <taxon>Clostridia</taxon>
        <taxon>Eubacteriales</taxon>
        <taxon>Clostridiaceae</taxon>
        <taxon>Clostridiaceae incertae sedis</taxon>
        <taxon>Candidatus Limenecus</taxon>
    </lineage>
</organism>
<evidence type="ECO:0000313" key="2">
    <source>
        <dbReference type="Proteomes" id="UP000886748"/>
    </source>
</evidence>
<dbReference type="Proteomes" id="UP000886748">
    <property type="component" value="Unassembled WGS sequence"/>
</dbReference>
<dbReference type="EMBL" id="DVOD01000044">
    <property type="protein sequence ID" value="HIU92653.1"/>
    <property type="molecule type" value="Genomic_DNA"/>
</dbReference>
<reference evidence="1" key="1">
    <citation type="submission" date="2020-10" db="EMBL/GenBank/DDBJ databases">
        <authorList>
            <person name="Gilroy R."/>
        </authorList>
    </citation>
    <scope>NUCLEOTIDE SEQUENCE</scope>
    <source>
        <strain evidence="1">CHK154-7741</strain>
    </source>
</reference>
<gene>
    <name evidence="1" type="ORF">IAD26_05905</name>
</gene>
<comment type="caution">
    <text evidence="1">The sequence shown here is derived from an EMBL/GenBank/DDBJ whole genome shotgun (WGS) entry which is preliminary data.</text>
</comment>
<protein>
    <submittedName>
        <fullName evidence="1">Uncharacterized protein</fullName>
    </submittedName>
</protein>
<sequence length="384" mass="44019">MRINNQMYNYKSAAPGNFKGYDARPLKAVVMTISDEPAAFEIVKKISDIGKKDGFDVYYSNGCSKLLKNINSIKKKFNENLGFRFCKWAQDRAVLTPENKVISDGYYKNSIFARSLSSVTKAKTLSSEDAIEGGNLFFINNNGKNEMLLGSEDLVGRNIETIKKMYGVDKIHILPQADYHLDLFYRPLTDNKILIADDTMTLKALQKGLNNLKKYLKNNDCSQEEQNKLLFVKDKLENLIKEFKTDINLNNNYNADDIEPLLKEKGFEPIRVPARIYSTIQNYKRDDLTHSLNYINAVVHQKPDKSLTYITNKSDLNEKFGITWQIARKIGFDFEEMFIKSLAPYVKRCDIHFISGQNNHVSYLLEKEQGGVHCLCNEIPAEII</sequence>
<name>A0A9D1N009_9CLOT</name>
<evidence type="ECO:0000313" key="1">
    <source>
        <dbReference type="EMBL" id="HIU92653.1"/>
    </source>
</evidence>